<dbReference type="OrthoDB" id="4609084at2759"/>
<protein>
    <recommendedName>
        <fullName evidence="3">Heterokaryon incompatibility domain-containing protein</fullName>
    </recommendedName>
</protein>
<proteinExistence type="predicted"/>
<dbReference type="AlphaFoldDB" id="A0A136IWJ2"/>
<keyword evidence="2" id="KW-1185">Reference proteome</keyword>
<gene>
    <name evidence="1" type="ORF">Micbo1qcDRAFT_235473</name>
</gene>
<dbReference type="STRING" id="196109.A0A136IWJ2"/>
<accession>A0A136IWJ2</accession>
<sequence>MAISHVWAHGQGGRPEHKLRVGEEVGGMNECLHRRYASIAERMGCDSYWMDTPCIPEDKELRSEAIRGINDVFINSKLSLVCDKDLMSIDVSSVSGPDAIDGTYSAAGILARECLLATLLVSDWSVRAWTLLEAMKGRNNIYILCGNNTVLPLKDTLEIVCHYGAVDIAILYATAQHLLPSRPAGHAAGDRDLIKRGLVSVEEAGSLLSHRHASRDGDDIIIWSMLFNETPSMTAEEMWLDPKYPHAATGVNSGFLVSSAPRIKGSKGLSWAPSRAAIRLTPSDRSRGQQAHQAIAAFNTSLCEITPEGLQGSWYIHKFPSDATSAVPAQGQSQLREITDLYLKGYGVGALLRPITLDHHQQTTPATLQGNAAASVVLAICGRRDDACSWEWRGVFEWDTKEEVPEMARELILIA</sequence>
<dbReference type="Proteomes" id="UP000070501">
    <property type="component" value="Unassembled WGS sequence"/>
</dbReference>
<evidence type="ECO:0000313" key="1">
    <source>
        <dbReference type="EMBL" id="KXJ89139.1"/>
    </source>
</evidence>
<dbReference type="EMBL" id="KQ964256">
    <property type="protein sequence ID" value="KXJ89139.1"/>
    <property type="molecule type" value="Genomic_DNA"/>
</dbReference>
<evidence type="ECO:0008006" key="3">
    <source>
        <dbReference type="Google" id="ProtNLM"/>
    </source>
</evidence>
<name>A0A136IWJ2_9PEZI</name>
<dbReference type="PANTHER" id="PTHR39596">
    <property type="match status" value="1"/>
</dbReference>
<evidence type="ECO:0000313" key="2">
    <source>
        <dbReference type="Proteomes" id="UP000070501"/>
    </source>
</evidence>
<dbReference type="PANTHER" id="PTHR39596:SF4">
    <property type="entry name" value="HET DOMAIN PROTEIN (AFU_ORTHOLOGUE AFUA_3G03140)-RELATED"/>
    <property type="match status" value="1"/>
</dbReference>
<organism evidence="1 2">
    <name type="scientific">Microdochium bolleyi</name>
    <dbReference type="NCBI Taxonomy" id="196109"/>
    <lineage>
        <taxon>Eukaryota</taxon>
        <taxon>Fungi</taxon>
        <taxon>Dikarya</taxon>
        <taxon>Ascomycota</taxon>
        <taxon>Pezizomycotina</taxon>
        <taxon>Sordariomycetes</taxon>
        <taxon>Xylariomycetidae</taxon>
        <taxon>Xylariales</taxon>
        <taxon>Microdochiaceae</taxon>
        <taxon>Microdochium</taxon>
    </lineage>
</organism>
<dbReference type="InParanoid" id="A0A136IWJ2"/>
<reference evidence="2" key="1">
    <citation type="submission" date="2016-02" db="EMBL/GenBank/DDBJ databases">
        <title>Draft genome sequence of Microdochium bolleyi, a fungal endophyte of beachgrass.</title>
        <authorList>
            <consortium name="DOE Joint Genome Institute"/>
            <person name="David A.S."/>
            <person name="May G."/>
            <person name="Haridas S."/>
            <person name="Lim J."/>
            <person name="Wang M."/>
            <person name="Labutti K."/>
            <person name="Lipzen A."/>
            <person name="Barry K."/>
            <person name="Grigoriev I.V."/>
        </authorList>
    </citation>
    <scope>NUCLEOTIDE SEQUENCE [LARGE SCALE GENOMIC DNA]</scope>
    <source>
        <strain evidence="2">J235TASD1</strain>
    </source>
</reference>